<evidence type="ECO:0000313" key="4">
    <source>
        <dbReference type="EnsemblMetazoa" id="SCAU011011-PA"/>
    </source>
</evidence>
<accession>A0A1I8PTS7</accession>
<dbReference type="PANTHER" id="PTHR48153">
    <property type="entry name" value="UFM1-SPECIFIC PROTEASE 2"/>
    <property type="match status" value="1"/>
</dbReference>
<evidence type="ECO:0000256" key="1">
    <source>
        <dbReference type="ARBA" id="ARBA00008552"/>
    </source>
</evidence>
<organism evidence="4 5">
    <name type="scientific">Stomoxys calcitrans</name>
    <name type="common">Stable fly</name>
    <name type="synonym">Conops calcitrans</name>
    <dbReference type="NCBI Taxonomy" id="35570"/>
    <lineage>
        <taxon>Eukaryota</taxon>
        <taxon>Metazoa</taxon>
        <taxon>Ecdysozoa</taxon>
        <taxon>Arthropoda</taxon>
        <taxon>Hexapoda</taxon>
        <taxon>Insecta</taxon>
        <taxon>Pterygota</taxon>
        <taxon>Neoptera</taxon>
        <taxon>Endopterygota</taxon>
        <taxon>Diptera</taxon>
        <taxon>Brachycera</taxon>
        <taxon>Muscomorpha</taxon>
        <taxon>Muscoidea</taxon>
        <taxon>Muscidae</taxon>
        <taxon>Stomoxys</taxon>
    </lineage>
</organism>
<evidence type="ECO:0000259" key="3">
    <source>
        <dbReference type="Pfam" id="PF07910"/>
    </source>
</evidence>
<dbReference type="GO" id="GO:0071567">
    <property type="term" value="F:deUFMylase activity"/>
    <property type="evidence" value="ECO:0007669"/>
    <property type="project" value="TreeGrafter"/>
</dbReference>
<proteinExistence type="inferred from homology"/>
<dbReference type="EnsemblMetazoa" id="SCAU011011-RA">
    <property type="protein sequence ID" value="SCAU011011-PA"/>
    <property type="gene ID" value="SCAU011011"/>
</dbReference>
<gene>
    <name evidence="4" type="primary">106080794</name>
</gene>
<dbReference type="KEGG" id="scac:106080794"/>
<dbReference type="InterPro" id="IPR012462">
    <property type="entry name" value="UFSP1/2_DUB_cat"/>
</dbReference>
<comment type="similarity">
    <text evidence="1">Belongs to the peptidase C78 family.</text>
</comment>
<evidence type="ECO:0000256" key="2">
    <source>
        <dbReference type="ARBA" id="ARBA00022801"/>
    </source>
</evidence>
<reference evidence="4" key="1">
    <citation type="submission" date="2020-05" db="UniProtKB">
        <authorList>
            <consortium name="EnsemblMetazoa"/>
        </authorList>
    </citation>
    <scope>IDENTIFICATION</scope>
    <source>
        <strain evidence="4">USDA</strain>
    </source>
</reference>
<dbReference type="OrthoDB" id="417506at2759"/>
<dbReference type="VEuPathDB" id="VectorBase:SCAU011011"/>
<keyword evidence="2" id="KW-0378">Hydrolase</keyword>
<name>A0A1I8PTS7_STOCA</name>
<dbReference type="Gene3D" id="3.90.70.130">
    <property type="match status" value="1"/>
</dbReference>
<dbReference type="STRING" id="35570.A0A1I8PTS7"/>
<evidence type="ECO:0000313" key="5">
    <source>
        <dbReference type="Proteomes" id="UP000095300"/>
    </source>
</evidence>
<feature type="domain" description="UFSP1/2/DUB catalytic" evidence="3">
    <location>
        <begin position="50"/>
        <end position="236"/>
    </location>
</feature>
<protein>
    <recommendedName>
        <fullName evidence="3">UFSP1/2/DUB catalytic domain-containing protein</fullName>
    </recommendedName>
</protein>
<dbReference type="Proteomes" id="UP000095300">
    <property type="component" value="Unassembled WGS sequence"/>
</dbReference>
<sequence length="241" mass="27309">MAQCDVKDEAKAITLKTYAYDLLRHGIVESVALPEISLTSDADSNASYETQLTRGDFTYYHYGCDGFHDNGWGCAYRTLQSMASWILHKRQWHSQLNIPSLLEIQQTLVRIEDKPPRFVGSRDWIGALEVFYTVDTLYDVPCKILHVTKNDDLSKHVAELLKYFRDYGGLVMMGGDMDAASKGIAGIHSNGKESYLLVVDPHYSGGPVSIEDLISKGYIRWQNTKEFVDSSFYNLCLPYLK</sequence>
<keyword evidence="5" id="KW-1185">Reference proteome</keyword>
<dbReference type="PANTHER" id="PTHR48153:SF3">
    <property type="entry name" value="INACTIVE UFM1-SPECIFIC PROTEASE 1"/>
    <property type="match status" value="1"/>
</dbReference>
<dbReference type="AlphaFoldDB" id="A0A1I8PTS7"/>
<dbReference type="Pfam" id="PF07910">
    <property type="entry name" value="Peptidase_C78"/>
    <property type="match status" value="1"/>
</dbReference>